<dbReference type="PROSITE" id="PS01186">
    <property type="entry name" value="EGF_2"/>
    <property type="match status" value="1"/>
</dbReference>
<dbReference type="OrthoDB" id="6229058at2759"/>
<dbReference type="InterPro" id="IPR001881">
    <property type="entry name" value="EGF-like_Ca-bd_dom"/>
</dbReference>
<evidence type="ECO:0000256" key="2">
    <source>
        <dbReference type="ARBA" id="ARBA00022737"/>
    </source>
</evidence>
<dbReference type="GO" id="GO:0005509">
    <property type="term" value="F:calcium ion binding"/>
    <property type="evidence" value="ECO:0007669"/>
    <property type="project" value="InterPro"/>
</dbReference>
<keyword evidence="2" id="KW-0677">Repeat</keyword>
<reference evidence="5" key="1">
    <citation type="submission" date="2020-06" db="EMBL/GenBank/DDBJ databases">
        <title>Draft genome of Bugula neritina, a colonial animal packing powerful symbionts and potential medicines.</title>
        <authorList>
            <person name="Rayko M."/>
        </authorList>
    </citation>
    <scope>NUCLEOTIDE SEQUENCE [LARGE SCALE GENOMIC DNA]</scope>
    <source>
        <strain evidence="5">Kwan_BN1</strain>
    </source>
</reference>
<dbReference type="AlphaFoldDB" id="A0A7J7KAV5"/>
<accession>A0A7J7KAV5</accession>
<dbReference type="Proteomes" id="UP000593567">
    <property type="component" value="Unassembled WGS sequence"/>
</dbReference>
<feature type="domain" description="EGF-like" evidence="4">
    <location>
        <begin position="29"/>
        <end position="44"/>
    </location>
</feature>
<sequence>MAKCTDIDDREDESSCGHICINSPGSYVCACNSGYELNEDESTCDVNYLKTLWDRISMSVKLCLLVTNSVKYSWVI</sequence>
<dbReference type="SUPFAM" id="SSF57196">
    <property type="entry name" value="EGF/Laminin"/>
    <property type="match status" value="1"/>
</dbReference>
<keyword evidence="6" id="KW-1185">Reference proteome</keyword>
<evidence type="ECO:0000313" key="6">
    <source>
        <dbReference type="Proteomes" id="UP000593567"/>
    </source>
</evidence>
<proteinExistence type="predicted"/>
<dbReference type="InterPro" id="IPR000742">
    <property type="entry name" value="EGF"/>
</dbReference>
<dbReference type="Gene3D" id="2.10.25.10">
    <property type="entry name" value="Laminin"/>
    <property type="match status" value="1"/>
</dbReference>
<dbReference type="SMART" id="SM00179">
    <property type="entry name" value="EGF_CA"/>
    <property type="match status" value="1"/>
</dbReference>
<dbReference type="EMBL" id="VXIV02001019">
    <property type="protein sequence ID" value="KAF6034696.1"/>
    <property type="molecule type" value="Genomic_DNA"/>
</dbReference>
<keyword evidence="3" id="KW-1015">Disulfide bond</keyword>
<evidence type="ECO:0000259" key="4">
    <source>
        <dbReference type="PROSITE" id="PS01186"/>
    </source>
</evidence>
<comment type="caution">
    <text evidence="5">The sequence shown here is derived from an EMBL/GenBank/DDBJ whole genome shotgun (WGS) entry which is preliminary data.</text>
</comment>
<dbReference type="FunFam" id="2.10.25.10:FF:000010">
    <property type="entry name" value="Pro-epidermal growth factor"/>
    <property type="match status" value="1"/>
</dbReference>
<protein>
    <recommendedName>
        <fullName evidence="4">EGF-like domain-containing protein</fullName>
    </recommendedName>
</protein>
<dbReference type="Pfam" id="PF14670">
    <property type="entry name" value="FXa_inhibition"/>
    <property type="match status" value="1"/>
</dbReference>
<evidence type="ECO:0000256" key="1">
    <source>
        <dbReference type="ARBA" id="ARBA00022536"/>
    </source>
</evidence>
<keyword evidence="1" id="KW-0245">EGF-like domain</keyword>
<evidence type="ECO:0000256" key="3">
    <source>
        <dbReference type="ARBA" id="ARBA00023157"/>
    </source>
</evidence>
<organism evidence="5 6">
    <name type="scientific">Bugula neritina</name>
    <name type="common">Brown bryozoan</name>
    <name type="synonym">Sertularia neritina</name>
    <dbReference type="NCBI Taxonomy" id="10212"/>
    <lineage>
        <taxon>Eukaryota</taxon>
        <taxon>Metazoa</taxon>
        <taxon>Spiralia</taxon>
        <taxon>Lophotrochozoa</taxon>
        <taxon>Bryozoa</taxon>
        <taxon>Gymnolaemata</taxon>
        <taxon>Cheilostomatida</taxon>
        <taxon>Flustrina</taxon>
        <taxon>Buguloidea</taxon>
        <taxon>Bugulidae</taxon>
        <taxon>Bugula</taxon>
    </lineage>
</organism>
<evidence type="ECO:0000313" key="5">
    <source>
        <dbReference type="EMBL" id="KAF6034696.1"/>
    </source>
</evidence>
<gene>
    <name evidence="5" type="ORF">EB796_006997</name>
</gene>
<name>A0A7J7KAV5_BUGNE</name>